<gene>
    <name evidence="3" type="ORF">ACFQQA_10210</name>
</gene>
<dbReference type="InterPro" id="IPR006015">
    <property type="entry name" value="Universal_stress_UspA"/>
</dbReference>
<dbReference type="CDD" id="cd00293">
    <property type="entry name" value="USP-like"/>
    <property type="match status" value="1"/>
</dbReference>
<dbReference type="Gene3D" id="3.40.50.12370">
    <property type="match status" value="1"/>
</dbReference>
<proteinExistence type="inferred from homology"/>
<dbReference type="Proteomes" id="UP001596506">
    <property type="component" value="Unassembled WGS sequence"/>
</dbReference>
<keyword evidence="4" id="KW-1185">Reference proteome</keyword>
<dbReference type="PANTHER" id="PTHR46268:SF6">
    <property type="entry name" value="UNIVERSAL STRESS PROTEIN UP12"/>
    <property type="match status" value="1"/>
</dbReference>
<name>A0ABW2IWG6_9GAMM</name>
<sequence length="291" mass="31187">MVVTTTATTDKPTVSIPAGRVLILLDGSRLSLAALEAAAEIASARNAEVLGIFVEELNLLRTAGYGFAREVGGSSGLARPLEATVLQARMQALAEQARRSLQHAMARRGLVQTLKLCRGRVAEEVLNLMQPEDLVVLGRVGWSGIPGTRLGSTARALLRQAPGDVLLWAEPRPRRQNRVVVLLNHDQGANHRALRVGAELARRSNQPLSVLLRTSPEDDPSVAEDMLTFLQREGLAARVRRIPVASAGAAVRAMQEEGAAQLVVSRTCSLFADQGAEVLLSELNLPITVTP</sequence>
<dbReference type="SUPFAM" id="SSF52402">
    <property type="entry name" value="Adenine nucleotide alpha hydrolases-like"/>
    <property type="match status" value="1"/>
</dbReference>
<dbReference type="PANTHER" id="PTHR46268">
    <property type="entry name" value="STRESS RESPONSE PROTEIN NHAX"/>
    <property type="match status" value="1"/>
</dbReference>
<reference evidence="4" key="1">
    <citation type="journal article" date="2019" name="Int. J. Syst. Evol. Microbiol.">
        <title>The Global Catalogue of Microorganisms (GCM) 10K type strain sequencing project: providing services to taxonomists for standard genome sequencing and annotation.</title>
        <authorList>
            <consortium name="The Broad Institute Genomics Platform"/>
            <consortium name="The Broad Institute Genome Sequencing Center for Infectious Disease"/>
            <person name="Wu L."/>
            <person name="Ma J."/>
        </authorList>
    </citation>
    <scope>NUCLEOTIDE SEQUENCE [LARGE SCALE GENOMIC DNA]</scope>
    <source>
        <strain evidence="4">CCUG 60559</strain>
    </source>
</reference>
<evidence type="ECO:0000313" key="4">
    <source>
        <dbReference type="Proteomes" id="UP001596506"/>
    </source>
</evidence>
<evidence type="ECO:0000313" key="3">
    <source>
        <dbReference type="EMBL" id="MFC7295095.1"/>
    </source>
</evidence>
<comment type="similarity">
    <text evidence="1">Belongs to the universal stress protein A family.</text>
</comment>
<organism evidence="3 4">
    <name type="scientific">Marinobacter aromaticivorans</name>
    <dbReference type="NCBI Taxonomy" id="1494078"/>
    <lineage>
        <taxon>Bacteria</taxon>
        <taxon>Pseudomonadati</taxon>
        <taxon>Pseudomonadota</taxon>
        <taxon>Gammaproteobacteria</taxon>
        <taxon>Pseudomonadales</taxon>
        <taxon>Marinobacteraceae</taxon>
        <taxon>Marinobacter</taxon>
    </lineage>
</organism>
<evidence type="ECO:0000256" key="1">
    <source>
        <dbReference type="ARBA" id="ARBA00008791"/>
    </source>
</evidence>
<dbReference type="EMBL" id="JBHTBD010000003">
    <property type="protein sequence ID" value="MFC7295095.1"/>
    <property type="molecule type" value="Genomic_DNA"/>
</dbReference>
<dbReference type="RefSeq" id="WP_100688460.1">
    <property type="nucleotide sequence ID" value="NZ_JBHTBD010000003.1"/>
</dbReference>
<dbReference type="InterPro" id="IPR006016">
    <property type="entry name" value="UspA"/>
</dbReference>
<evidence type="ECO:0000259" key="2">
    <source>
        <dbReference type="Pfam" id="PF00582"/>
    </source>
</evidence>
<protein>
    <submittedName>
        <fullName evidence="3">Universal stress protein</fullName>
    </submittedName>
</protein>
<comment type="caution">
    <text evidence="3">The sequence shown here is derived from an EMBL/GenBank/DDBJ whole genome shotgun (WGS) entry which is preliminary data.</text>
</comment>
<dbReference type="Pfam" id="PF00582">
    <property type="entry name" value="Usp"/>
    <property type="match status" value="1"/>
</dbReference>
<feature type="domain" description="UspA" evidence="2">
    <location>
        <begin position="20"/>
        <end position="167"/>
    </location>
</feature>
<accession>A0ABW2IWG6</accession>
<dbReference type="PRINTS" id="PR01438">
    <property type="entry name" value="UNVRSLSTRESS"/>
</dbReference>